<gene>
    <name evidence="3" type="ORF">IW245_007410</name>
</gene>
<feature type="transmembrane region" description="Helical" evidence="2">
    <location>
        <begin position="56"/>
        <end position="74"/>
    </location>
</feature>
<dbReference type="AlphaFoldDB" id="A0A8J7KPD9"/>
<keyword evidence="2" id="KW-1133">Transmembrane helix</keyword>
<dbReference type="EMBL" id="JADOUF010000001">
    <property type="protein sequence ID" value="MBG6141216.1"/>
    <property type="molecule type" value="Genomic_DNA"/>
</dbReference>
<evidence type="ECO:0000256" key="1">
    <source>
        <dbReference type="SAM" id="MobiDB-lite"/>
    </source>
</evidence>
<keyword evidence="2" id="KW-0472">Membrane</keyword>
<sequence>MAKVRAQKRAARLAEGQARRLRAERRENRRRRVRALFRPRRRGTGRISPRRSRAERAGIVLVAVALLFLTWFYLDSFPAQLAITVLLLVASPALIVMTLDRRTR</sequence>
<keyword evidence="2" id="KW-0812">Transmembrane</keyword>
<protein>
    <submittedName>
        <fullName evidence="3">Uncharacterized protein</fullName>
    </submittedName>
</protein>
<dbReference type="RefSeq" id="WP_197007666.1">
    <property type="nucleotide sequence ID" value="NZ_BONS01000030.1"/>
</dbReference>
<reference evidence="3" key="1">
    <citation type="submission" date="2020-11" db="EMBL/GenBank/DDBJ databases">
        <title>Sequencing the genomes of 1000 actinobacteria strains.</title>
        <authorList>
            <person name="Klenk H.-P."/>
        </authorList>
    </citation>
    <scope>NUCLEOTIDE SEQUENCE</scope>
    <source>
        <strain evidence="3">DSM 45356</strain>
    </source>
</reference>
<accession>A0A8J7KPD9</accession>
<organism evidence="3 4">
    <name type="scientific">Longispora fulva</name>
    <dbReference type="NCBI Taxonomy" id="619741"/>
    <lineage>
        <taxon>Bacteria</taxon>
        <taxon>Bacillati</taxon>
        <taxon>Actinomycetota</taxon>
        <taxon>Actinomycetes</taxon>
        <taxon>Micromonosporales</taxon>
        <taxon>Micromonosporaceae</taxon>
        <taxon>Longispora</taxon>
    </lineage>
</organism>
<dbReference type="Proteomes" id="UP000622552">
    <property type="component" value="Unassembled WGS sequence"/>
</dbReference>
<feature type="transmembrane region" description="Helical" evidence="2">
    <location>
        <begin position="80"/>
        <end position="99"/>
    </location>
</feature>
<evidence type="ECO:0000256" key="2">
    <source>
        <dbReference type="SAM" id="Phobius"/>
    </source>
</evidence>
<evidence type="ECO:0000313" key="3">
    <source>
        <dbReference type="EMBL" id="MBG6141216.1"/>
    </source>
</evidence>
<evidence type="ECO:0000313" key="4">
    <source>
        <dbReference type="Proteomes" id="UP000622552"/>
    </source>
</evidence>
<comment type="caution">
    <text evidence="3">The sequence shown here is derived from an EMBL/GenBank/DDBJ whole genome shotgun (WGS) entry which is preliminary data.</text>
</comment>
<feature type="region of interest" description="Disordered" evidence="1">
    <location>
        <begin position="1"/>
        <end position="27"/>
    </location>
</feature>
<proteinExistence type="predicted"/>
<feature type="compositionally biased region" description="Basic residues" evidence="1">
    <location>
        <begin position="1"/>
        <end position="11"/>
    </location>
</feature>
<name>A0A8J7KPD9_9ACTN</name>
<keyword evidence="4" id="KW-1185">Reference proteome</keyword>